<dbReference type="Proteomes" id="UP000249819">
    <property type="component" value="Unassembled WGS sequence"/>
</dbReference>
<gene>
    <name evidence="2" type="ORF">CLV59_109162</name>
</gene>
<dbReference type="RefSeq" id="WP_146616300.1">
    <property type="nucleotide sequence ID" value="NZ_QLMA01000009.1"/>
</dbReference>
<reference evidence="2 3" key="1">
    <citation type="submission" date="2018-06" db="EMBL/GenBank/DDBJ databases">
        <title>Genomic Encyclopedia of Archaeal and Bacterial Type Strains, Phase II (KMG-II): from individual species to whole genera.</title>
        <authorList>
            <person name="Goeker M."/>
        </authorList>
    </citation>
    <scope>NUCLEOTIDE SEQUENCE [LARGE SCALE GENOMIC DNA]</scope>
    <source>
        <strain evidence="2 3">DSM 29821</strain>
    </source>
</reference>
<keyword evidence="1" id="KW-0732">Signal</keyword>
<evidence type="ECO:0000313" key="2">
    <source>
        <dbReference type="EMBL" id="RAJ75548.1"/>
    </source>
</evidence>
<keyword evidence="3" id="KW-1185">Reference proteome</keyword>
<dbReference type="EMBL" id="QLMA01000009">
    <property type="protein sequence ID" value="RAJ75548.1"/>
    <property type="molecule type" value="Genomic_DNA"/>
</dbReference>
<accession>A0A327VPS3</accession>
<evidence type="ECO:0000256" key="1">
    <source>
        <dbReference type="SAM" id="SignalP"/>
    </source>
</evidence>
<proteinExistence type="predicted"/>
<organism evidence="2 3">
    <name type="scientific">Chitinophaga dinghuensis</name>
    <dbReference type="NCBI Taxonomy" id="1539050"/>
    <lineage>
        <taxon>Bacteria</taxon>
        <taxon>Pseudomonadati</taxon>
        <taxon>Bacteroidota</taxon>
        <taxon>Chitinophagia</taxon>
        <taxon>Chitinophagales</taxon>
        <taxon>Chitinophagaceae</taxon>
        <taxon>Chitinophaga</taxon>
    </lineage>
</organism>
<comment type="caution">
    <text evidence="2">The sequence shown here is derived from an EMBL/GenBank/DDBJ whole genome shotgun (WGS) entry which is preliminary data.</text>
</comment>
<sequence length="332" mass="37561">MLTRLFVSLLLMSSIASAQNNIVANRLLVKDSLSLNGKWIRQINNDSTLQNASNNSISTDAALKKYIDKSMLGGGSISPGDVAKMVTGPSVLEVAVRFWTGDRMTPLINFNLNFLSSDGIKSTYYVSGAHPYEVFCVYGKPPFSLYATINNKTSDSVLSIHVSTAETTTDNYYRSYDNSMFIKPGDTAFITADRLRGYLTIGIESWLRTYPENQIYYVNEKIKNHSATQTITIQKENYGPVVLMPGQEVSQRNIWLEQAGYKGIYLLAGSIYTATNGQYMMSNRITAPVRYTVYRNGELYLTKDFLDYMNSWYFEIDPTWEDYEIILEDIQP</sequence>
<dbReference type="AlphaFoldDB" id="A0A327VPS3"/>
<protein>
    <submittedName>
        <fullName evidence="2">Uncharacterized protein</fullName>
    </submittedName>
</protein>
<dbReference type="OrthoDB" id="684653at2"/>
<evidence type="ECO:0000313" key="3">
    <source>
        <dbReference type="Proteomes" id="UP000249819"/>
    </source>
</evidence>
<feature type="signal peptide" evidence="1">
    <location>
        <begin position="1"/>
        <end position="18"/>
    </location>
</feature>
<feature type="chain" id="PRO_5016329980" evidence="1">
    <location>
        <begin position="19"/>
        <end position="332"/>
    </location>
</feature>
<name>A0A327VPS3_9BACT</name>